<dbReference type="NCBIfam" id="NF045589">
    <property type="entry name" value="Cterm_S41_CtpB"/>
    <property type="match status" value="1"/>
</dbReference>
<dbReference type="Pfam" id="PF17820">
    <property type="entry name" value="PDZ_6"/>
    <property type="match status" value="1"/>
</dbReference>
<dbReference type="InterPro" id="IPR005151">
    <property type="entry name" value="Tail-specific_protease"/>
</dbReference>
<evidence type="ECO:0000256" key="5">
    <source>
        <dbReference type="RuleBase" id="RU004404"/>
    </source>
</evidence>
<dbReference type="GO" id="GO:0006508">
    <property type="term" value="P:proteolysis"/>
    <property type="evidence" value="ECO:0007669"/>
    <property type="project" value="UniProtKB-KW"/>
</dbReference>
<dbReference type="PANTHER" id="PTHR32060:SF30">
    <property type="entry name" value="CARBOXY-TERMINAL PROCESSING PROTEASE CTPA"/>
    <property type="match status" value="1"/>
</dbReference>
<dbReference type="SMART" id="SM00245">
    <property type="entry name" value="TSPc"/>
    <property type="match status" value="1"/>
</dbReference>
<dbReference type="GO" id="GO:0007165">
    <property type="term" value="P:signal transduction"/>
    <property type="evidence" value="ECO:0007669"/>
    <property type="project" value="TreeGrafter"/>
</dbReference>
<comment type="caution">
    <text evidence="7">The sequence shown here is derived from an EMBL/GenBank/DDBJ whole genome shotgun (WGS) entry which is preliminary data.</text>
</comment>
<dbReference type="RefSeq" id="WP_208340705.1">
    <property type="nucleotide sequence ID" value="NZ_CAWQFN010000736.1"/>
</dbReference>
<name>A0AAP5IFJ8_9CYAN</name>
<dbReference type="GO" id="GO:0008236">
    <property type="term" value="F:serine-type peptidase activity"/>
    <property type="evidence" value="ECO:0007669"/>
    <property type="project" value="UniProtKB-KW"/>
</dbReference>
<dbReference type="InterPro" id="IPR041489">
    <property type="entry name" value="PDZ_6"/>
</dbReference>
<dbReference type="Gene3D" id="2.30.42.10">
    <property type="match status" value="1"/>
</dbReference>
<dbReference type="Gene3D" id="3.90.226.10">
    <property type="entry name" value="2-enoyl-CoA Hydratase, Chain A, domain 1"/>
    <property type="match status" value="1"/>
</dbReference>
<evidence type="ECO:0000313" key="8">
    <source>
        <dbReference type="Proteomes" id="UP000667802"/>
    </source>
</evidence>
<feature type="domain" description="PDZ" evidence="6">
    <location>
        <begin position="121"/>
        <end position="182"/>
    </location>
</feature>
<accession>A0AAP5IFJ8</accession>
<keyword evidence="8" id="KW-1185">Reference proteome</keyword>
<dbReference type="SUPFAM" id="SSF52096">
    <property type="entry name" value="ClpP/crotonase"/>
    <property type="match status" value="1"/>
</dbReference>
<dbReference type="Gene3D" id="3.30.750.44">
    <property type="match status" value="1"/>
</dbReference>
<evidence type="ECO:0000256" key="2">
    <source>
        <dbReference type="ARBA" id="ARBA00022670"/>
    </source>
</evidence>
<dbReference type="PROSITE" id="PS50106">
    <property type="entry name" value="PDZ"/>
    <property type="match status" value="1"/>
</dbReference>
<dbReference type="InterPro" id="IPR036034">
    <property type="entry name" value="PDZ_sf"/>
</dbReference>
<dbReference type="InterPro" id="IPR004447">
    <property type="entry name" value="Peptidase_S41A"/>
</dbReference>
<dbReference type="InterPro" id="IPR054625">
    <property type="entry name" value="Cterm_S41_CtpB"/>
</dbReference>
<keyword evidence="2 5" id="KW-0645">Protease</keyword>
<keyword evidence="3 5" id="KW-0378">Hydrolase</keyword>
<protein>
    <submittedName>
        <fullName evidence="7">S41 family peptidase</fullName>
    </submittedName>
</protein>
<evidence type="ECO:0000259" key="6">
    <source>
        <dbReference type="PROSITE" id="PS50106"/>
    </source>
</evidence>
<gene>
    <name evidence="7" type="ORF">G7B40_032430</name>
</gene>
<evidence type="ECO:0000313" key="7">
    <source>
        <dbReference type="EMBL" id="MDR9899232.1"/>
    </source>
</evidence>
<dbReference type="FunFam" id="2.30.42.10:FF:000063">
    <property type="entry name" value="Peptidase, S41 family"/>
    <property type="match status" value="1"/>
</dbReference>
<evidence type="ECO:0000256" key="4">
    <source>
        <dbReference type="ARBA" id="ARBA00022825"/>
    </source>
</evidence>
<evidence type="ECO:0000256" key="3">
    <source>
        <dbReference type="ARBA" id="ARBA00022801"/>
    </source>
</evidence>
<organism evidence="7 8">
    <name type="scientific">Aetokthonos hydrillicola Thurmond2011</name>
    <dbReference type="NCBI Taxonomy" id="2712845"/>
    <lineage>
        <taxon>Bacteria</taxon>
        <taxon>Bacillati</taxon>
        <taxon>Cyanobacteriota</taxon>
        <taxon>Cyanophyceae</taxon>
        <taxon>Nostocales</taxon>
        <taxon>Hapalosiphonaceae</taxon>
        <taxon>Aetokthonos</taxon>
    </lineage>
</organism>
<reference evidence="8" key="1">
    <citation type="journal article" date="2021" name="Science">
        <title>Hunting the eagle killer: A cyanobacterial neurotoxin causes vacuolar myelinopathy.</title>
        <authorList>
            <person name="Breinlinger S."/>
            <person name="Phillips T.J."/>
            <person name="Haram B.N."/>
            <person name="Mares J."/>
            <person name="Martinez Yerena J.A."/>
            <person name="Hrouzek P."/>
            <person name="Sobotka R."/>
            <person name="Henderson W.M."/>
            <person name="Schmieder P."/>
            <person name="Williams S.M."/>
            <person name="Lauderdale J.D."/>
            <person name="Wilde H.D."/>
            <person name="Gerrin W."/>
            <person name="Kust A."/>
            <person name="Washington J.W."/>
            <person name="Wagner C."/>
            <person name="Geier B."/>
            <person name="Liebeke M."/>
            <person name="Enke H."/>
            <person name="Niedermeyer T.H.J."/>
            <person name="Wilde S.B."/>
        </authorList>
    </citation>
    <scope>NUCLEOTIDE SEQUENCE [LARGE SCALE GENOMIC DNA]</scope>
    <source>
        <strain evidence="8">Thurmond2011</strain>
    </source>
</reference>
<dbReference type="InterPro" id="IPR001478">
    <property type="entry name" value="PDZ"/>
</dbReference>
<dbReference type="CDD" id="cd06782">
    <property type="entry name" value="cpPDZ_CPP-like"/>
    <property type="match status" value="1"/>
</dbReference>
<dbReference type="GO" id="GO:0030288">
    <property type="term" value="C:outer membrane-bounded periplasmic space"/>
    <property type="evidence" value="ECO:0007669"/>
    <property type="project" value="TreeGrafter"/>
</dbReference>
<dbReference type="GO" id="GO:0004175">
    <property type="term" value="F:endopeptidase activity"/>
    <property type="evidence" value="ECO:0007669"/>
    <property type="project" value="TreeGrafter"/>
</dbReference>
<dbReference type="EMBL" id="JAALHA020000023">
    <property type="protein sequence ID" value="MDR9899232.1"/>
    <property type="molecule type" value="Genomic_DNA"/>
</dbReference>
<proteinExistence type="inferred from homology"/>
<evidence type="ECO:0000256" key="1">
    <source>
        <dbReference type="ARBA" id="ARBA00009179"/>
    </source>
</evidence>
<keyword evidence="4 5" id="KW-0720">Serine protease</keyword>
<dbReference type="SUPFAM" id="SSF50156">
    <property type="entry name" value="PDZ domain-like"/>
    <property type="match status" value="1"/>
</dbReference>
<comment type="similarity">
    <text evidence="1 5">Belongs to the peptidase S41A family.</text>
</comment>
<dbReference type="Pfam" id="PF03572">
    <property type="entry name" value="Peptidase_S41"/>
    <property type="match status" value="1"/>
</dbReference>
<dbReference type="PANTHER" id="PTHR32060">
    <property type="entry name" value="TAIL-SPECIFIC PROTEASE"/>
    <property type="match status" value="1"/>
</dbReference>
<dbReference type="InterPro" id="IPR029045">
    <property type="entry name" value="ClpP/crotonase-like_dom_sf"/>
</dbReference>
<dbReference type="NCBIfam" id="TIGR00225">
    <property type="entry name" value="prc"/>
    <property type="match status" value="1"/>
</dbReference>
<sequence length="444" mass="48066">MPKSSQRSSLLQVALFGGAIATTATLSVLASICHPVRAELQDSPKAVIDEVWQTIDHEYVDGTFNHTDWQATRISLLSQNYTSREQAYVAIRAALRQLGDPYTRFLDPREYQSLNEQSIVGQLSGIGIQIEINPKTSQLIVAETVPDAPAMKAGIKAGDRILAIDGQSTQGMKVEDASKLIRGKSGTPVVLSISRQGRPSDVKITRANIEVPKVTYNLKQENSRRVGYIRLSEFSAAAPSQMRRAIQNLKAKQVDGYVLDLRGNPGGLLVSSVEIARMWLDNGGIVRTVNRTGGAEEVKANKTALTKKPVVVLVDGNSASASEILTGALKDNKRAVVVGSQTFGKGLVQELHQLSDGSGLAVTIEHYFTPNGTDIHHKGIAPNVRIDLTQAQQQKLGSNPTLIGTHSDPQYARAIAVLTNNNVAKYPRRNQQSLHTNTRGGVKS</sequence>
<dbReference type="CDD" id="cd07560">
    <property type="entry name" value="Peptidase_S41_CPP"/>
    <property type="match status" value="1"/>
</dbReference>
<dbReference type="AlphaFoldDB" id="A0AAP5IFJ8"/>
<dbReference type="SMART" id="SM00228">
    <property type="entry name" value="PDZ"/>
    <property type="match status" value="1"/>
</dbReference>
<dbReference type="Proteomes" id="UP000667802">
    <property type="component" value="Unassembled WGS sequence"/>
</dbReference>